<feature type="domain" description="DUF7730" evidence="2">
    <location>
        <begin position="29"/>
        <end position="139"/>
    </location>
</feature>
<dbReference type="Pfam" id="PF24864">
    <property type="entry name" value="DUF7730"/>
    <property type="match status" value="1"/>
</dbReference>
<evidence type="ECO:0000259" key="2">
    <source>
        <dbReference type="Pfam" id="PF24864"/>
    </source>
</evidence>
<proteinExistence type="predicted"/>
<dbReference type="PANTHER" id="PTHR42085:SF1">
    <property type="entry name" value="F-BOX DOMAIN-CONTAINING PROTEIN"/>
    <property type="match status" value="1"/>
</dbReference>
<comment type="caution">
    <text evidence="3">The sequence shown here is derived from an EMBL/GenBank/DDBJ whole genome shotgun (WGS) entry which is preliminary data.</text>
</comment>
<feature type="compositionally biased region" description="Acidic residues" evidence="1">
    <location>
        <begin position="392"/>
        <end position="402"/>
    </location>
</feature>
<evidence type="ECO:0000313" key="3">
    <source>
        <dbReference type="EMBL" id="KAK8159406.1"/>
    </source>
</evidence>
<sequence>MQATSSGRKRKGGGRQPTRSAPAKRFFPFLKLPRELRDQIYEYALVVEALRIHPVSHFDEEEELDFYGPEDRALAPRRPIHERNTYLIDHPDFRLENSYEYVDLDPPAVSIFQTCRQVYYESACIFYSRNIFFFDDKHRYAFGSGCTRSLRSAVAFFGDRPSCAMRWIKSIKIKLGTTAQQHEDSLFGSGDFDQWAAEDFDSFSWIVKENLPALEHVSVLYNGWPPDVRLEGIEREHLEKRNVTESGMLLLLPKVKRFSMEILADTRHLRSEDPGRLVAFAALIRSHILKGGEDLGTSRVAVHKRHWIQPVHPVDDPASIVFNRTSRRLFVARCDDDESGKSFVKPVEHPSSFRISNSHWDKVMGVGLQFRPEHFDPDHPLWIKIGKADEYPDYAESDDGENDSLKDVDLSDYNLEPNDDGSVPE</sequence>
<keyword evidence="4" id="KW-1185">Reference proteome</keyword>
<dbReference type="EMBL" id="JBBWUH010000008">
    <property type="protein sequence ID" value="KAK8159406.1"/>
    <property type="molecule type" value="Genomic_DNA"/>
</dbReference>
<protein>
    <recommendedName>
        <fullName evidence="2">DUF7730 domain-containing protein</fullName>
    </recommendedName>
</protein>
<gene>
    <name evidence="3" type="ORF">IWX90DRAFT_480033</name>
</gene>
<dbReference type="InterPro" id="IPR038883">
    <property type="entry name" value="AN11006-like"/>
</dbReference>
<dbReference type="InterPro" id="IPR056632">
    <property type="entry name" value="DUF7730"/>
</dbReference>
<evidence type="ECO:0000256" key="1">
    <source>
        <dbReference type="SAM" id="MobiDB-lite"/>
    </source>
</evidence>
<accession>A0ABR1XKQ6</accession>
<dbReference type="PANTHER" id="PTHR42085">
    <property type="entry name" value="F-BOX DOMAIN-CONTAINING PROTEIN"/>
    <property type="match status" value="1"/>
</dbReference>
<organism evidence="3 4">
    <name type="scientific">Phyllosticta citrichinensis</name>
    <dbReference type="NCBI Taxonomy" id="1130410"/>
    <lineage>
        <taxon>Eukaryota</taxon>
        <taxon>Fungi</taxon>
        <taxon>Dikarya</taxon>
        <taxon>Ascomycota</taxon>
        <taxon>Pezizomycotina</taxon>
        <taxon>Dothideomycetes</taxon>
        <taxon>Dothideomycetes incertae sedis</taxon>
        <taxon>Botryosphaeriales</taxon>
        <taxon>Phyllostictaceae</taxon>
        <taxon>Phyllosticta</taxon>
    </lineage>
</organism>
<dbReference type="Proteomes" id="UP001456524">
    <property type="component" value="Unassembled WGS sequence"/>
</dbReference>
<evidence type="ECO:0000313" key="4">
    <source>
        <dbReference type="Proteomes" id="UP001456524"/>
    </source>
</evidence>
<feature type="region of interest" description="Disordered" evidence="1">
    <location>
        <begin position="1"/>
        <end position="21"/>
    </location>
</feature>
<reference evidence="3 4" key="1">
    <citation type="journal article" date="2022" name="G3 (Bethesda)">
        <title>Enemy or ally: a genomic approach to elucidate the lifestyle of Phyllosticta citrichinaensis.</title>
        <authorList>
            <person name="Buijs V.A."/>
            <person name="Groenewald J.Z."/>
            <person name="Haridas S."/>
            <person name="LaButti K.M."/>
            <person name="Lipzen A."/>
            <person name="Martin F.M."/>
            <person name="Barry K."/>
            <person name="Grigoriev I.V."/>
            <person name="Crous P.W."/>
            <person name="Seidl M.F."/>
        </authorList>
    </citation>
    <scope>NUCLEOTIDE SEQUENCE [LARGE SCALE GENOMIC DNA]</scope>
    <source>
        <strain evidence="3 4">CBS 129764</strain>
    </source>
</reference>
<feature type="region of interest" description="Disordered" evidence="1">
    <location>
        <begin position="392"/>
        <end position="425"/>
    </location>
</feature>
<name>A0ABR1XKQ6_9PEZI</name>